<evidence type="ECO:0000313" key="2">
    <source>
        <dbReference type="Proteomes" id="UP000256379"/>
    </source>
</evidence>
<dbReference type="Proteomes" id="UP000256379">
    <property type="component" value="Unassembled WGS sequence"/>
</dbReference>
<comment type="caution">
    <text evidence="1">The sequence shown here is derived from an EMBL/GenBank/DDBJ whole genome shotgun (WGS) entry which is preliminary data.</text>
</comment>
<proteinExistence type="predicted"/>
<dbReference type="AlphaFoldDB" id="A0A3D8ICH5"/>
<dbReference type="RefSeq" id="WP_115543748.1">
    <property type="nucleotide sequence ID" value="NZ_NXLQ01000033.1"/>
</dbReference>
<dbReference type="OrthoDB" id="5328151at2"/>
<organism evidence="1 2">
    <name type="scientific">Helicobacter didelphidarum</name>
    <dbReference type="NCBI Taxonomy" id="2040648"/>
    <lineage>
        <taxon>Bacteria</taxon>
        <taxon>Pseudomonadati</taxon>
        <taxon>Campylobacterota</taxon>
        <taxon>Epsilonproteobacteria</taxon>
        <taxon>Campylobacterales</taxon>
        <taxon>Helicobacteraceae</taxon>
        <taxon>Helicobacter</taxon>
    </lineage>
</organism>
<evidence type="ECO:0000313" key="1">
    <source>
        <dbReference type="EMBL" id="RDU62241.1"/>
    </source>
</evidence>
<accession>A0A3D8ICH5</accession>
<reference evidence="1 2" key="1">
    <citation type="submission" date="2018-04" db="EMBL/GenBank/DDBJ databases">
        <title>Novel Campyloabacter and Helicobacter Species and Strains.</title>
        <authorList>
            <person name="Mannion A.J."/>
            <person name="Shen Z."/>
            <person name="Fox J.G."/>
        </authorList>
    </citation>
    <scope>NUCLEOTIDE SEQUENCE [LARGE SCALE GENOMIC DNA]</scope>
    <source>
        <strain evidence="1 2">MIT 17-337</strain>
    </source>
</reference>
<sequence length="107" mass="12313">MNVLKKMGRQIRLWWKMPQKIAEMNNKLDILLAHQMIIAKDNPNALFALHNVWASPQIVHHQENLLRYLKLLRPFVSPSLNLVRIGGDNDGGYCMLPPPPLQITNLP</sequence>
<gene>
    <name evidence="1" type="ORF">CQA53_09410</name>
</gene>
<protein>
    <submittedName>
        <fullName evidence="1">Uncharacterized protein</fullName>
    </submittedName>
</protein>
<keyword evidence="2" id="KW-1185">Reference proteome</keyword>
<dbReference type="EMBL" id="NXLQ01000033">
    <property type="protein sequence ID" value="RDU62241.1"/>
    <property type="molecule type" value="Genomic_DNA"/>
</dbReference>
<name>A0A3D8ICH5_9HELI</name>